<dbReference type="Pfam" id="PF15068">
    <property type="entry name" value="FAM101"/>
    <property type="match status" value="1"/>
</dbReference>
<evidence type="ECO:0000256" key="4">
    <source>
        <dbReference type="ARBA" id="ARBA00022490"/>
    </source>
</evidence>
<dbReference type="GO" id="GO:0031005">
    <property type="term" value="F:filamin binding"/>
    <property type="evidence" value="ECO:0007669"/>
    <property type="project" value="InterPro"/>
</dbReference>
<name>A0A3B3RR54_9TELE</name>
<dbReference type="GO" id="GO:0032432">
    <property type="term" value="C:actin filament bundle"/>
    <property type="evidence" value="ECO:0007669"/>
    <property type="project" value="TreeGrafter"/>
</dbReference>
<dbReference type="GeneTree" id="ENSGT00390000016836"/>
<dbReference type="GO" id="GO:0061182">
    <property type="term" value="P:negative regulation of chondrocyte development"/>
    <property type="evidence" value="ECO:0007669"/>
    <property type="project" value="TreeGrafter"/>
</dbReference>
<dbReference type="AlphaFoldDB" id="A0A3B3RR54"/>
<proteinExistence type="inferred from homology"/>
<dbReference type="OrthoDB" id="9932345at2759"/>
<comment type="subcellular location">
    <subcellularLocation>
        <location evidence="1">Cytoplasm</location>
        <location evidence="1">Cytoskeleton</location>
    </subcellularLocation>
</comment>
<evidence type="ECO:0000313" key="7">
    <source>
        <dbReference type="Proteomes" id="UP000261540"/>
    </source>
</evidence>
<reference evidence="6" key="2">
    <citation type="submission" date="2025-09" db="UniProtKB">
        <authorList>
            <consortium name="Ensembl"/>
        </authorList>
    </citation>
    <scope>IDENTIFICATION</scope>
</reference>
<keyword evidence="7" id="KW-1185">Reference proteome</keyword>
<comment type="subunit">
    <text evidence="3">Interacts with FLNA and FLNB.</text>
</comment>
<protein>
    <submittedName>
        <fullName evidence="6">Refilin B</fullName>
    </submittedName>
</protein>
<dbReference type="GeneID" id="111847143"/>
<dbReference type="PANTHER" id="PTHR31848:SF2">
    <property type="entry name" value="REFILIN-B"/>
    <property type="match status" value="1"/>
</dbReference>
<evidence type="ECO:0000313" key="6">
    <source>
        <dbReference type="Ensembl" id="ENSPKIP00000020773.1"/>
    </source>
</evidence>
<comment type="similarity">
    <text evidence="2">Belongs to the Refilin family.</text>
</comment>
<dbReference type="KEGG" id="pki:111847143"/>
<dbReference type="InterPro" id="IPR028215">
    <property type="entry name" value="Refilin"/>
</dbReference>
<keyword evidence="4" id="KW-0963">Cytoplasm</keyword>
<sequence>MHYRENVECDQSLLDYMFLKSSFSKTMVGRLTLQNVSADDPLGMSYKAERTLDSPDSGLPPSPSAWLQALSTARRFESPVSEDESRAEQLAPGIQEPATQLLPLSYGEGIELVPLPPKEIRYTSSVRYDSDRHFIHDVRLQPTGLGLEWCSQTVLALPHSTWRRYKTLLELQPRQRAHRYRSTTIVYPKHAQTIFTTELHYDERRLAKRFLSSVELESTDSRLVRMDGRSTPL</sequence>
<evidence type="ECO:0000256" key="1">
    <source>
        <dbReference type="ARBA" id="ARBA00004245"/>
    </source>
</evidence>
<accession>A0A3B3RR54</accession>
<keyword evidence="5" id="KW-0206">Cytoskeleton</keyword>
<organism evidence="6 7">
    <name type="scientific">Paramormyrops kingsleyae</name>
    <dbReference type="NCBI Taxonomy" id="1676925"/>
    <lineage>
        <taxon>Eukaryota</taxon>
        <taxon>Metazoa</taxon>
        <taxon>Chordata</taxon>
        <taxon>Craniata</taxon>
        <taxon>Vertebrata</taxon>
        <taxon>Euteleostomi</taxon>
        <taxon>Actinopterygii</taxon>
        <taxon>Neopterygii</taxon>
        <taxon>Teleostei</taxon>
        <taxon>Osteoglossocephala</taxon>
        <taxon>Osteoglossomorpha</taxon>
        <taxon>Osteoglossiformes</taxon>
        <taxon>Mormyridae</taxon>
        <taxon>Paramormyrops</taxon>
    </lineage>
</organism>
<evidence type="ECO:0000256" key="5">
    <source>
        <dbReference type="ARBA" id="ARBA00023212"/>
    </source>
</evidence>
<dbReference type="Proteomes" id="UP000261540">
    <property type="component" value="Unplaced"/>
</dbReference>
<reference evidence="6" key="1">
    <citation type="submission" date="2025-08" db="UniProtKB">
        <authorList>
            <consortium name="Ensembl"/>
        </authorList>
    </citation>
    <scope>IDENTIFICATION</scope>
</reference>
<dbReference type="CTD" id="359845"/>
<evidence type="ECO:0000256" key="3">
    <source>
        <dbReference type="ARBA" id="ARBA00011189"/>
    </source>
</evidence>
<dbReference type="GO" id="GO:0061572">
    <property type="term" value="P:actin filament bundle organization"/>
    <property type="evidence" value="ECO:0007669"/>
    <property type="project" value="InterPro"/>
</dbReference>
<dbReference type="PANTHER" id="PTHR31848">
    <property type="match status" value="1"/>
</dbReference>
<dbReference type="RefSeq" id="XP_023673834.1">
    <property type="nucleotide sequence ID" value="XM_023818066.2"/>
</dbReference>
<dbReference type="GO" id="GO:1900158">
    <property type="term" value="P:negative regulation of bone mineralization involved in bone maturation"/>
    <property type="evidence" value="ECO:0007669"/>
    <property type="project" value="TreeGrafter"/>
</dbReference>
<dbReference type="GO" id="GO:0048705">
    <property type="term" value="P:skeletal system morphogenesis"/>
    <property type="evidence" value="ECO:0007669"/>
    <property type="project" value="TreeGrafter"/>
</dbReference>
<evidence type="ECO:0000256" key="2">
    <source>
        <dbReference type="ARBA" id="ARBA00009886"/>
    </source>
</evidence>
<dbReference type="Ensembl" id="ENSPKIT00000001395.1">
    <property type="protein sequence ID" value="ENSPKIP00000020773.1"/>
    <property type="gene ID" value="ENSPKIG00000005435.1"/>
</dbReference>